<evidence type="ECO:0000313" key="1">
    <source>
        <dbReference type="EMBL" id="CEK95723.1"/>
    </source>
</evidence>
<proteinExistence type="predicted"/>
<dbReference type="EMBL" id="HACG01048858">
    <property type="protein sequence ID" value="CEK95723.1"/>
    <property type="molecule type" value="Transcribed_RNA"/>
</dbReference>
<sequence>MNFGCLCLTTRTRKMDLTNFRLNSTEDGKVFVLENIPTDYNADVIIDYVETTLDVDVKEVKLYPFLPGRALIYLKETLQDFLKAEEKIGSKKFKLITAHREPAVIVNNLDVQKLSEQFLCLYFESEFANGYDAIASSKIWPEFNMAIVHFHPHQNAVVEKIL</sequence>
<dbReference type="Pfam" id="PF23085">
    <property type="entry name" value="RRM_PARP14_3"/>
    <property type="match status" value="1"/>
</dbReference>
<reference evidence="1" key="1">
    <citation type="submission" date="2014-12" db="EMBL/GenBank/DDBJ databases">
        <title>Insight into the proteome of Arion vulgaris.</title>
        <authorList>
            <person name="Aradska J."/>
            <person name="Bulat T."/>
            <person name="Smidak R."/>
            <person name="Sarate P."/>
            <person name="Gangsoo J."/>
            <person name="Sialana F."/>
            <person name="Bilban M."/>
            <person name="Lubec G."/>
        </authorList>
    </citation>
    <scope>NUCLEOTIDE SEQUENCE</scope>
    <source>
        <tissue evidence="1">Skin</tissue>
    </source>
</reference>
<accession>A0A0B7BRU5</accession>
<protein>
    <submittedName>
        <fullName evidence="1">Uncharacterized protein</fullName>
    </submittedName>
</protein>
<organism evidence="1">
    <name type="scientific">Arion vulgaris</name>
    <dbReference type="NCBI Taxonomy" id="1028688"/>
    <lineage>
        <taxon>Eukaryota</taxon>
        <taxon>Metazoa</taxon>
        <taxon>Spiralia</taxon>
        <taxon>Lophotrochozoa</taxon>
        <taxon>Mollusca</taxon>
        <taxon>Gastropoda</taxon>
        <taxon>Heterobranchia</taxon>
        <taxon>Euthyneura</taxon>
        <taxon>Panpulmonata</taxon>
        <taxon>Eupulmonata</taxon>
        <taxon>Stylommatophora</taxon>
        <taxon>Helicina</taxon>
        <taxon>Arionoidea</taxon>
        <taxon>Arionidae</taxon>
        <taxon>Arion</taxon>
    </lineage>
</organism>
<feature type="non-terminal residue" evidence="1">
    <location>
        <position position="162"/>
    </location>
</feature>
<gene>
    <name evidence="1" type="primary">ORF208445</name>
</gene>
<dbReference type="AlphaFoldDB" id="A0A0B7BRU5"/>
<name>A0A0B7BRU5_9EUPU</name>